<dbReference type="EMBL" id="JAAAIP010000025">
    <property type="protein sequence ID" value="KAG0328917.1"/>
    <property type="molecule type" value="Genomic_DNA"/>
</dbReference>
<dbReference type="PANTHER" id="PTHR10061:SF0">
    <property type="entry name" value="S-FORMYLGLUTATHIONE HYDROLASE"/>
    <property type="match status" value="1"/>
</dbReference>
<evidence type="ECO:0000256" key="3">
    <source>
        <dbReference type="ARBA" id="ARBA00016774"/>
    </source>
</evidence>
<reference evidence="8" key="1">
    <citation type="journal article" date="2020" name="Fungal Divers.">
        <title>Resolving the Mortierellaceae phylogeny through synthesis of multi-gene phylogenetics and phylogenomics.</title>
        <authorList>
            <person name="Vandepol N."/>
            <person name="Liber J."/>
            <person name="Desiro A."/>
            <person name="Na H."/>
            <person name="Kennedy M."/>
            <person name="Barry K."/>
            <person name="Grigoriev I.V."/>
            <person name="Miller A.N."/>
            <person name="O'Donnell K."/>
            <person name="Stajich J.E."/>
            <person name="Bonito G."/>
        </authorList>
    </citation>
    <scope>NUCLEOTIDE SEQUENCE</scope>
    <source>
        <strain evidence="8">REB-010B</strain>
    </source>
</reference>
<accession>A0A9P6RVZ3</accession>
<keyword evidence="7" id="KW-0963">Cytoplasm</keyword>
<dbReference type="InterPro" id="IPR014186">
    <property type="entry name" value="S-formylglutathione_hydrol"/>
</dbReference>
<dbReference type="Proteomes" id="UP000738325">
    <property type="component" value="Unassembled WGS sequence"/>
</dbReference>
<name>A0A9P6RVZ3_9FUNG</name>
<dbReference type="PANTHER" id="PTHR10061">
    <property type="entry name" value="S-FORMYLGLUTATHIONE HYDROLASE"/>
    <property type="match status" value="1"/>
</dbReference>
<dbReference type="Pfam" id="PF00756">
    <property type="entry name" value="Esterase"/>
    <property type="match status" value="1"/>
</dbReference>
<dbReference type="GO" id="GO:0005829">
    <property type="term" value="C:cytosol"/>
    <property type="evidence" value="ECO:0007669"/>
    <property type="project" value="TreeGrafter"/>
</dbReference>
<dbReference type="GO" id="GO:0052689">
    <property type="term" value="F:carboxylic ester hydrolase activity"/>
    <property type="evidence" value="ECO:0007669"/>
    <property type="project" value="UniProtKB-KW"/>
</dbReference>
<dbReference type="SUPFAM" id="SSF53474">
    <property type="entry name" value="alpha/beta-Hydrolases"/>
    <property type="match status" value="1"/>
</dbReference>
<dbReference type="GO" id="GO:0018738">
    <property type="term" value="F:S-formylglutathione hydrolase activity"/>
    <property type="evidence" value="ECO:0007669"/>
    <property type="project" value="UniProtKB-EC"/>
</dbReference>
<comment type="caution">
    <text evidence="8">The sequence shown here is derived from an EMBL/GenBank/DDBJ whole genome shotgun (WGS) entry which is preliminary data.</text>
</comment>
<evidence type="ECO:0000256" key="2">
    <source>
        <dbReference type="ARBA" id="ARBA00012479"/>
    </source>
</evidence>
<dbReference type="AlphaFoldDB" id="A0A9P6RVZ3"/>
<keyword evidence="5 7" id="KW-0378">Hydrolase</keyword>
<dbReference type="NCBIfam" id="TIGR02821">
    <property type="entry name" value="fghA_ester_D"/>
    <property type="match status" value="1"/>
</dbReference>
<keyword evidence="4 7" id="KW-0719">Serine esterase</keyword>
<feature type="active site" description="Charge relay system" evidence="6">
    <location>
        <position position="160"/>
    </location>
</feature>
<evidence type="ECO:0000256" key="1">
    <source>
        <dbReference type="ARBA" id="ARBA00005622"/>
    </source>
</evidence>
<dbReference type="EC" id="3.1.2.12" evidence="2 7"/>
<proteinExistence type="inferred from homology"/>
<dbReference type="OrthoDB" id="420518at2759"/>
<comment type="subcellular location">
    <subcellularLocation>
        <location evidence="7">Cytoplasm</location>
    </subcellularLocation>
</comment>
<evidence type="ECO:0000313" key="8">
    <source>
        <dbReference type="EMBL" id="KAG0328917.1"/>
    </source>
</evidence>
<comment type="similarity">
    <text evidence="1 7">Belongs to the esterase D family.</text>
</comment>
<protein>
    <recommendedName>
        <fullName evidence="3 7">S-formylglutathione hydrolase</fullName>
        <ecNumber evidence="2 7">3.1.2.12</ecNumber>
    </recommendedName>
</protein>
<dbReference type="InterPro" id="IPR000801">
    <property type="entry name" value="Esterase-like"/>
</dbReference>
<comment type="function">
    <text evidence="7">Serine hydrolase involved in the detoxification of formaldehyde.</text>
</comment>
<organism evidence="8 9">
    <name type="scientific">Dissophora globulifera</name>
    <dbReference type="NCBI Taxonomy" id="979702"/>
    <lineage>
        <taxon>Eukaryota</taxon>
        <taxon>Fungi</taxon>
        <taxon>Fungi incertae sedis</taxon>
        <taxon>Mucoromycota</taxon>
        <taxon>Mortierellomycotina</taxon>
        <taxon>Mortierellomycetes</taxon>
        <taxon>Mortierellales</taxon>
        <taxon>Mortierellaceae</taxon>
        <taxon>Dissophora</taxon>
    </lineage>
</organism>
<feature type="active site" description="Charge relay system" evidence="6">
    <location>
        <position position="242"/>
    </location>
</feature>
<evidence type="ECO:0000256" key="5">
    <source>
        <dbReference type="ARBA" id="ARBA00022801"/>
    </source>
</evidence>
<dbReference type="InterPro" id="IPR029058">
    <property type="entry name" value="AB_hydrolase_fold"/>
</dbReference>
<sequence>MTLTRVSQSKHFGGTLTKYSHASTSTQSTMHFNIFLPKEAAGNTKVPVLYCLGGLTSTEDNFPQKSGFGARASQYGLALVFPDNSPRNVSSRTYIQGDLGFSEAGASSDIGYGAGFYLNATKAPWDKNWKMYDYIAKELPEVIASNFPVDTARTSILGHSMGGHGALSIFLKNQSAYKSISAFAPILHPIESSWGQYALPRYLGEDKKTWEEYDTIKLLSRYAAEKNLRDDVKFFIDQGTGDQFLNNPDRLHTTVLVDLVKDLGLEKQFEIRFQDGYDHGFFFISTFMNDHIDHHAKSLGLTLNA</sequence>
<evidence type="ECO:0000256" key="7">
    <source>
        <dbReference type="RuleBase" id="RU363068"/>
    </source>
</evidence>
<dbReference type="GO" id="GO:0046294">
    <property type="term" value="P:formaldehyde catabolic process"/>
    <property type="evidence" value="ECO:0007669"/>
    <property type="project" value="InterPro"/>
</dbReference>
<evidence type="ECO:0000256" key="4">
    <source>
        <dbReference type="ARBA" id="ARBA00022487"/>
    </source>
</evidence>
<dbReference type="Gene3D" id="3.40.50.1820">
    <property type="entry name" value="alpha/beta hydrolase"/>
    <property type="match status" value="1"/>
</dbReference>
<feature type="active site" description="Charge relay system" evidence="6">
    <location>
        <position position="279"/>
    </location>
</feature>
<keyword evidence="9" id="KW-1185">Reference proteome</keyword>
<gene>
    <name evidence="8" type="ORF">BGZ99_003991</name>
</gene>
<evidence type="ECO:0000256" key="6">
    <source>
        <dbReference type="PIRSR" id="PIRSR614186-1"/>
    </source>
</evidence>
<comment type="catalytic activity">
    <reaction evidence="7">
        <text>S-formylglutathione + H2O = formate + glutathione + H(+)</text>
        <dbReference type="Rhea" id="RHEA:14961"/>
        <dbReference type="ChEBI" id="CHEBI:15377"/>
        <dbReference type="ChEBI" id="CHEBI:15378"/>
        <dbReference type="ChEBI" id="CHEBI:15740"/>
        <dbReference type="ChEBI" id="CHEBI:57688"/>
        <dbReference type="ChEBI" id="CHEBI:57925"/>
        <dbReference type="EC" id="3.1.2.12"/>
    </reaction>
</comment>
<evidence type="ECO:0000313" key="9">
    <source>
        <dbReference type="Proteomes" id="UP000738325"/>
    </source>
</evidence>